<organism evidence="5 6">
    <name type="scientific">Aureispira anguillae</name>
    <dbReference type="NCBI Taxonomy" id="2864201"/>
    <lineage>
        <taxon>Bacteria</taxon>
        <taxon>Pseudomonadati</taxon>
        <taxon>Bacteroidota</taxon>
        <taxon>Saprospiria</taxon>
        <taxon>Saprospirales</taxon>
        <taxon>Saprospiraceae</taxon>
        <taxon>Aureispira</taxon>
    </lineage>
</organism>
<dbReference type="SMART" id="SM00797">
    <property type="entry name" value="AHS2"/>
    <property type="match status" value="1"/>
</dbReference>
<keyword evidence="1" id="KW-0547">Nucleotide-binding</keyword>
<keyword evidence="3" id="KW-0067">ATP-binding</keyword>
<evidence type="ECO:0000256" key="1">
    <source>
        <dbReference type="ARBA" id="ARBA00022741"/>
    </source>
</evidence>
<evidence type="ECO:0000256" key="2">
    <source>
        <dbReference type="ARBA" id="ARBA00022801"/>
    </source>
</evidence>
<sequence>MSKTSILHFQQAGLQTTVQDKGRLGYQQFGIPIGGAMDQSSADIANWLVGNPTDAPLLEITLLGPTIRISKSCQIALTGAHISPLLNGQALPMYQTIPVPKNSILSFGPILSGCRAYLAVGGTWSINKWLSSYSPILHNGQALPSNSILKKDSQFMIYTKKISPLRNYPKEKRPIYPSKITVRVTIGPEFEQFSRTAIAAFFGTAHSISNHSNRMGYRLSTRLFNFTSSQELISSGIVPGTVQISNAGQPIILLKDAPTTGGYPRIANIYSEDLDAVAQLKPNDKICFSLII</sequence>
<dbReference type="RefSeq" id="WP_264790794.1">
    <property type="nucleotide sequence ID" value="NZ_AP026867.1"/>
</dbReference>
<dbReference type="SUPFAM" id="SSF50891">
    <property type="entry name" value="Cyclophilin-like"/>
    <property type="match status" value="1"/>
</dbReference>
<dbReference type="Pfam" id="PF02626">
    <property type="entry name" value="CT_A_B"/>
    <property type="match status" value="1"/>
</dbReference>
<evidence type="ECO:0000256" key="3">
    <source>
        <dbReference type="ARBA" id="ARBA00022840"/>
    </source>
</evidence>
<keyword evidence="2" id="KW-0378">Hydrolase</keyword>
<gene>
    <name evidence="5" type="ORF">AsAng_0000930</name>
</gene>
<reference evidence="5" key="1">
    <citation type="submission" date="2022-09" db="EMBL/GenBank/DDBJ databases">
        <title>Aureispira anguillicida sp. nov., isolated from Leptocephalus of Japanese eel Anguilla japonica.</title>
        <authorList>
            <person name="Yuasa K."/>
            <person name="Mekata T."/>
            <person name="Ikunari K."/>
        </authorList>
    </citation>
    <scope>NUCLEOTIDE SEQUENCE</scope>
    <source>
        <strain evidence="5">EL160426</strain>
    </source>
</reference>
<dbReference type="KEGG" id="aup:AsAng_0000930"/>
<dbReference type="AlphaFoldDB" id="A0A915VK45"/>
<dbReference type="PANTHER" id="PTHR43309:SF5">
    <property type="entry name" value="5-OXOPROLINASE SUBUNIT C"/>
    <property type="match status" value="1"/>
</dbReference>
<dbReference type="EMBL" id="AP026867">
    <property type="protein sequence ID" value="BDS09395.1"/>
    <property type="molecule type" value="Genomic_DNA"/>
</dbReference>
<keyword evidence="6" id="KW-1185">Reference proteome</keyword>
<evidence type="ECO:0000259" key="4">
    <source>
        <dbReference type="SMART" id="SM00797"/>
    </source>
</evidence>
<dbReference type="GO" id="GO:0016787">
    <property type="term" value="F:hydrolase activity"/>
    <property type="evidence" value="ECO:0007669"/>
    <property type="project" value="UniProtKB-KW"/>
</dbReference>
<name>A0A915VK45_9BACT</name>
<feature type="domain" description="Carboxyltransferase" evidence="4">
    <location>
        <begin position="28"/>
        <end position="292"/>
    </location>
</feature>
<proteinExistence type="predicted"/>
<dbReference type="Gene3D" id="2.40.100.10">
    <property type="entry name" value="Cyclophilin-like"/>
    <property type="match status" value="1"/>
</dbReference>
<dbReference type="GO" id="GO:0005524">
    <property type="term" value="F:ATP binding"/>
    <property type="evidence" value="ECO:0007669"/>
    <property type="project" value="UniProtKB-KW"/>
</dbReference>
<dbReference type="PANTHER" id="PTHR43309">
    <property type="entry name" value="5-OXOPROLINASE SUBUNIT C"/>
    <property type="match status" value="1"/>
</dbReference>
<evidence type="ECO:0000313" key="5">
    <source>
        <dbReference type="EMBL" id="BDS09395.1"/>
    </source>
</evidence>
<protein>
    <submittedName>
        <fullName evidence="5">Biotin-dependent carboxyltransferase family protein</fullName>
    </submittedName>
</protein>
<accession>A0A915VK45</accession>
<dbReference type="Proteomes" id="UP001060919">
    <property type="component" value="Chromosome"/>
</dbReference>
<evidence type="ECO:0000313" key="6">
    <source>
        <dbReference type="Proteomes" id="UP001060919"/>
    </source>
</evidence>
<dbReference type="InterPro" id="IPR003778">
    <property type="entry name" value="CT_A_B"/>
</dbReference>
<dbReference type="InterPro" id="IPR052708">
    <property type="entry name" value="PxpC"/>
</dbReference>
<dbReference type="NCBIfam" id="TIGR00724">
    <property type="entry name" value="urea_amlyse_rel"/>
    <property type="match status" value="1"/>
</dbReference>
<dbReference type="InterPro" id="IPR029000">
    <property type="entry name" value="Cyclophilin-like_dom_sf"/>
</dbReference>